<dbReference type="EMBL" id="FWDM01000033">
    <property type="protein sequence ID" value="SLM15123.1"/>
    <property type="molecule type" value="Genomic_DNA"/>
</dbReference>
<name>A0A3P3XKZ7_9SPIR</name>
<dbReference type="AlphaFoldDB" id="A0A3P3XKZ7"/>
<proteinExistence type="predicted"/>
<gene>
    <name evidence="1" type="ORF">SPIROBIBN47_390013</name>
</gene>
<sequence>METILMDVRRFMRSILDLAHARSDVQVGSGRKADTHSKSASYRSIDTGSSVDVYGCRGRIDIYSGKEAFEFYKKMSFDKMPPL</sequence>
<organism evidence="1">
    <name type="scientific">uncultured spirochete</name>
    <dbReference type="NCBI Taxonomy" id="156406"/>
    <lineage>
        <taxon>Bacteria</taxon>
        <taxon>Pseudomonadati</taxon>
        <taxon>Spirochaetota</taxon>
        <taxon>Spirochaetia</taxon>
        <taxon>Spirochaetales</taxon>
        <taxon>environmental samples</taxon>
    </lineage>
</organism>
<protein>
    <submittedName>
        <fullName evidence="1">Uncharacterized protein</fullName>
    </submittedName>
</protein>
<accession>A0A3P3XKZ7</accession>
<reference evidence="1" key="1">
    <citation type="submission" date="2017-02" db="EMBL/GenBank/DDBJ databases">
        <authorList>
            <person name="Regsiter A."/>
            <person name="William W."/>
        </authorList>
    </citation>
    <scope>NUCLEOTIDE SEQUENCE</scope>
    <source>
        <strain evidence="1">Bib</strain>
    </source>
</reference>
<evidence type="ECO:0000313" key="1">
    <source>
        <dbReference type="EMBL" id="SLM15123.1"/>
    </source>
</evidence>